<feature type="signal peptide" evidence="1">
    <location>
        <begin position="1"/>
        <end position="19"/>
    </location>
</feature>
<evidence type="ECO:0000256" key="1">
    <source>
        <dbReference type="SAM" id="SignalP"/>
    </source>
</evidence>
<keyword evidence="3" id="KW-1185">Reference proteome</keyword>
<dbReference type="HOGENOM" id="CLU_054970_1_0_1"/>
<dbReference type="STRING" id="253628.A0A0D1ZYT2"/>
<organism evidence="2 3">
    <name type="scientific">Verruconis gallopava</name>
    <dbReference type="NCBI Taxonomy" id="253628"/>
    <lineage>
        <taxon>Eukaryota</taxon>
        <taxon>Fungi</taxon>
        <taxon>Dikarya</taxon>
        <taxon>Ascomycota</taxon>
        <taxon>Pezizomycotina</taxon>
        <taxon>Dothideomycetes</taxon>
        <taxon>Pleosporomycetidae</taxon>
        <taxon>Venturiales</taxon>
        <taxon>Sympoventuriaceae</taxon>
        <taxon>Verruconis</taxon>
    </lineage>
</organism>
<dbReference type="GeneID" id="27316727"/>
<dbReference type="OrthoDB" id="6513042at2759"/>
<proteinExistence type="predicted"/>
<evidence type="ECO:0000313" key="3">
    <source>
        <dbReference type="Proteomes" id="UP000053259"/>
    </source>
</evidence>
<gene>
    <name evidence="2" type="ORF">PV09_08754</name>
</gene>
<name>A0A0D1ZYT2_9PEZI</name>
<dbReference type="EMBL" id="KN847575">
    <property type="protein sequence ID" value="KIV99577.1"/>
    <property type="molecule type" value="Genomic_DNA"/>
</dbReference>
<protein>
    <submittedName>
        <fullName evidence="2">Uncharacterized protein</fullName>
    </submittedName>
</protein>
<dbReference type="AlphaFoldDB" id="A0A0D1ZYT2"/>
<keyword evidence="1" id="KW-0732">Signal</keyword>
<accession>A0A0D1ZYT2</accession>
<reference evidence="2 3" key="1">
    <citation type="submission" date="2015-01" db="EMBL/GenBank/DDBJ databases">
        <title>The Genome Sequence of Ochroconis gallopava CBS43764.</title>
        <authorList>
            <consortium name="The Broad Institute Genomics Platform"/>
            <person name="Cuomo C."/>
            <person name="de Hoog S."/>
            <person name="Gorbushina A."/>
            <person name="Stielow B."/>
            <person name="Teixiera M."/>
            <person name="Abouelleil A."/>
            <person name="Chapman S.B."/>
            <person name="Priest M."/>
            <person name="Young S.K."/>
            <person name="Wortman J."/>
            <person name="Nusbaum C."/>
            <person name="Birren B."/>
        </authorList>
    </citation>
    <scope>NUCLEOTIDE SEQUENCE [LARGE SCALE GENOMIC DNA]</scope>
    <source>
        <strain evidence="2 3">CBS 43764</strain>
    </source>
</reference>
<dbReference type="RefSeq" id="XP_016209447.1">
    <property type="nucleotide sequence ID" value="XM_016362707.1"/>
</dbReference>
<dbReference type="InParanoid" id="A0A0D1ZYT2"/>
<feature type="chain" id="PRO_5002238110" evidence="1">
    <location>
        <begin position="20"/>
        <end position="423"/>
    </location>
</feature>
<dbReference type="VEuPathDB" id="FungiDB:PV09_08754"/>
<sequence length="423" mass="44979">MASLFRFALGFCFTTVVLAASSTSSSSSATSSRTSTSAPAAASASSAATPDDTAQFGTVQQILGNMDRTDIDFADGLAIDVLSPKNRTFVVTQNKNPLGAQFVTNSTGENFTALLPYSYVIKLNETAQDLIGKVELPYDPAQLAATGFNPANTYVGRLAPDGKSWDIMENQRNVHVTENKTRIIKMTSMDGEYLLLGRKSTDTANIFVQYGQGETRTANFTGGPGVQQSEFIDGLRFTVEANSPIRMNVEIRSPVNTSQIPAGMRLLNSFSYVVNTSTPTATNQSALRSAKIDFPINPALLSRALGSGQAGNGTARTQRADVERAEVMIARRDSGATNAKFAAVSKQTTKLSGAVDKVQLQQTTSLDGEYVLLVSPTTQSVGEQANGGQEKKSVASAATGRFTVRPYLGSTLLSFLGVLMLLL</sequence>
<evidence type="ECO:0000313" key="2">
    <source>
        <dbReference type="EMBL" id="KIV99577.1"/>
    </source>
</evidence>
<dbReference type="Proteomes" id="UP000053259">
    <property type="component" value="Unassembled WGS sequence"/>
</dbReference>